<proteinExistence type="predicted"/>
<name>A0A0E9Q4F1_ANGAN</name>
<reference evidence="1" key="2">
    <citation type="journal article" date="2015" name="Fish Shellfish Immunol.">
        <title>Early steps in the European eel (Anguilla anguilla)-Vibrio vulnificus interaction in the gills: Role of the RtxA13 toxin.</title>
        <authorList>
            <person name="Callol A."/>
            <person name="Pajuelo D."/>
            <person name="Ebbesson L."/>
            <person name="Teles M."/>
            <person name="MacKenzie S."/>
            <person name="Amaro C."/>
        </authorList>
    </citation>
    <scope>NUCLEOTIDE SEQUENCE</scope>
</reference>
<reference evidence="1" key="1">
    <citation type="submission" date="2014-11" db="EMBL/GenBank/DDBJ databases">
        <authorList>
            <person name="Amaro Gonzalez C."/>
        </authorList>
    </citation>
    <scope>NUCLEOTIDE SEQUENCE</scope>
</reference>
<protein>
    <submittedName>
        <fullName evidence="1">Uncharacterized protein</fullName>
    </submittedName>
</protein>
<organism evidence="1">
    <name type="scientific">Anguilla anguilla</name>
    <name type="common">European freshwater eel</name>
    <name type="synonym">Muraena anguilla</name>
    <dbReference type="NCBI Taxonomy" id="7936"/>
    <lineage>
        <taxon>Eukaryota</taxon>
        <taxon>Metazoa</taxon>
        <taxon>Chordata</taxon>
        <taxon>Craniata</taxon>
        <taxon>Vertebrata</taxon>
        <taxon>Euteleostomi</taxon>
        <taxon>Actinopterygii</taxon>
        <taxon>Neopterygii</taxon>
        <taxon>Teleostei</taxon>
        <taxon>Anguilliformes</taxon>
        <taxon>Anguillidae</taxon>
        <taxon>Anguilla</taxon>
    </lineage>
</organism>
<dbReference type="EMBL" id="GBXM01097594">
    <property type="protein sequence ID" value="JAH10983.1"/>
    <property type="molecule type" value="Transcribed_RNA"/>
</dbReference>
<accession>A0A0E9Q4F1</accession>
<dbReference type="AlphaFoldDB" id="A0A0E9Q4F1"/>
<sequence>MTNTHSLSHTLTGTHTQCT</sequence>
<evidence type="ECO:0000313" key="1">
    <source>
        <dbReference type="EMBL" id="JAH10983.1"/>
    </source>
</evidence>